<reference evidence="1 2" key="1">
    <citation type="journal article" date="2019" name="Int. J. Syst. Evol. Microbiol.">
        <title>The Global Catalogue of Microorganisms (GCM) 10K type strain sequencing project: providing services to taxonomists for standard genome sequencing and annotation.</title>
        <authorList>
            <consortium name="The Broad Institute Genomics Platform"/>
            <consortium name="The Broad Institute Genome Sequencing Center for Infectious Disease"/>
            <person name="Wu L."/>
            <person name="Ma J."/>
        </authorList>
    </citation>
    <scope>NUCLEOTIDE SEQUENCE [LARGE SCALE GENOMIC DNA]</scope>
    <source>
        <strain evidence="1 2">XZYJT29</strain>
    </source>
</reference>
<dbReference type="AlphaFoldDB" id="A0ABD5Y716"/>
<dbReference type="EMBL" id="JBHTAS010000003">
    <property type="protein sequence ID" value="MFC7143130.1"/>
    <property type="molecule type" value="Genomic_DNA"/>
</dbReference>
<sequence>MARRVRSLSVAIASKDQDDEKRELTLIRDDLESILDEYREFRSGEPDGFVLYGNFEETEEIQRIFQSPAIIQYESGELQFHVVDEDEYGPFTVHFEGASRIMGTAKQTVTIDSFEVTSRLTVGRDRSAACFGSSTRQGWRVSVKSMRAGRDRDRRPVRGWNMLLSRSGFHPMKRYSSSIPTSWNGSISTF</sequence>
<proteinExistence type="predicted"/>
<dbReference type="RefSeq" id="WP_382262001.1">
    <property type="nucleotide sequence ID" value="NZ_JBHTAS010000003.1"/>
</dbReference>
<protein>
    <submittedName>
        <fullName evidence="1">Uncharacterized protein</fullName>
    </submittedName>
</protein>
<comment type="caution">
    <text evidence="1">The sequence shown here is derived from an EMBL/GenBank/DDBJ whole genome shotgun (WGS) entry which is preliminary data.</text>
</comment>
<name>A0ABD5Y716_9EURY</name>
<evidence type="ECO:0000313" key="1">
    <source>
        <dbReference type="EMBL" id="MFC7143130.1"/>
    </source>
</evidence>
<gene>
    <name evidence="1" type="ORF">ACFQMA_25380</name>
</gene>
<organism evidence="1 2">
    <name type="scientific">Halosimplex aquaticum</name>
    <dbReference type="NCBI Taxonomy" id="3026162"/>
    <lineage>
        <taxon>Archaea</taxon>
        <taxon>Methanobacteriati</taxon>
        <taxon>Methanobacteriota</taxon>
        <taxon>Stenosarchaea group</taxon>
        <taxon>Halobacteria</taxon>
        <taxon>Halobacteriales</taxon>
        <taxon>Haloarculaceae</taxon>
        <taxon>Halosimplex</taxon>
    </lineage>
</organism>
<keyword evidence="2" id="KW-1185">Reference proteome</keyword>
<dbReference type="Proteomes" id="UP001596432">
    <property type="component" value="Unassembled WGS sequence"/>
</dbReference>
<accession>A0ABD5Y716</accession>
<evidence type="ECO:0000313" key="2">
    <source>
        <dbReference type="Proteomes" id="UP001596432"/>
    </source>
</evidence>